<evidence type="ECO:0000313" key="3">
    <source>
        <dbReference type="Proteomes" id="UP000199372"/>
    </source>
</evidence>
<gene>
    <name evidence="2" type="ORF">SAMN04488011_1022</name>
</gene>
<evidence type="ECO:0008006" key="4">
    <source>
        <dbReference type="Google" id="ProtNLM"/>
    </source>
</evidence>
<keyword evidence="3" id="KW-1185">Reference proteome</keyword>
<feature type="chain" id="PRO_5011571022" description="DUF4136 domain-containing protein" evidence="1">
    <location>
        <begin position="19"/>
        <end position="202"/>
    </location>
</feature>
<evidence type="ECO:0000313" key="2">
    <source>
        <dbReference type="EMBL" id="SEM96216.1"/>
    </source>
</evidence>
<keyword evidence="1" id="KW-0732">Signal</keyword>
<dbReference type="PROSITE" id="PS51257">
    <property type="entry name" value="PROKAR_LIPOPROTEIN"/>
    <property type="match status" value="1"/>
</dbReference>
<sequence>MILRLLALVGLVTLAGCAANSLDETPEALGDFRLGYNIVQARDVEQGPFSREATKDELTTALADAVEARLGRYDGDGLYHLGIAIGGYVLALPGLPVIYTPKSALIFEVNVYDNATQQRLNAKPHRITAFEGVENIAPIVGSGLVRGKEEQLENLATDGARALENWLIRNAEWFTPEPGQTRVEFDRDALDAQAQAAIAARP</sequence>
<proteinExistence type="predicted"/>
<dbReference type="AlphaFoldDB" id="A0A1H8CML1"/>
<accession>A0A1H8CML1</accession>
<protein>
    <recommendedName>
        <fullName evidence="4">DUF4136 domain-containing protein</fullName>
    </recommendedName>
</protein>
<dbReference type="RefSeq" id="WP_073129254.1">
    <property type="nucleotide sequence ID" value="NZ_FOCM01000002.1"/>
</dbReference>
<feature type="signal peptide" evidence="1">
    <location>
        <begin position="1"/>
        <end position="18"/>
    </location>
</feature>
<dbReference type="OrthoDB" id="7834608at2"/>
<name>A0A1H8CML1_9RHOB</name>
<dbReference type="EMBL" id="FOCM01000002">
    <property type="protein sequence ID" value="SEM96216.1"/>
    <property type="molecule type" value="Genomic_DNA"/>
</dbReference>
<organism evidence="2 3">
    <name type="scientific">Palleronia pelagia</name>
    <dbReference type="NCBI Taxonomy" id="387096"/>
    <lineage>
        <taxon>Bacteria</taxon>
        <taxon>Pseudomonadati</taxon>
        <taxon>Pseudomonadota</taxon>
        <taxon>Alphaproteobacteria</taxon>
        <taxon>Rhodobacterales</taxon>
        <taxon>Roseobacteraceae</taxon>
        <taxon>Palleronia</taxon>
    </lineage>
</organism>
<dbReference type="Proteomes" id="UP000199372">
    <property type="component" value="Unassembled WGS sequence"/>
</dbReference>
<evidence type="ECO:0000256" key="1">
    <source>
        <dbReference type="SAM" id="SignalP"/>
    </source>
</evidence>
<reference evidence="3" key="1">
    <citation type="submission" date="2016-10" db="EMBL/GenBank/DDBJ databases">
        <authorList>
            <person name="Varghese N."/>
            <person name="Submissions S."/>
        </authorList>
    </citation>
    <scope>NUCLEOTIDE SEQUENCE [LARGE SCALE GENOMIC DNA]</scope>
    <source>
        <strain evidence="3">DSM 26893</strain>
    </source>
</reference>